<evidence type="ECO:0000256" key="1">
    <source>
        <dbReference type="ARBA" id="ARBA00004117"/>
    </source>
</evidence>
<evidence type="ECO:0000256" key="7">
    <source>
        <dbReference type="ARBA" id="ARBA00022779"/>
    </source>
</evidence>
<dbReference type="EMBL" id="JBHSEF010000022">
    <property type="protein sequence ID" value="MFC4355258.1"/>
    <property type="molecule type" value="Genomic_DNA"/>
</dbReference>
<keyword evidence="8" id="KW-0472">Membrane</keyword>
<dbReference type="SUPFAM" id="SSF103039">
    <property type="entry name" value="CheC-like"/>
    <property type="match status" value="1"/>
</dbReference>
<keyword evidence="5" id="KW-1003">Cell membrane</keyword>
<evidence type="ECO:0000313" key="12">
    <source>
        <dbReference type="Proteomes" id="UP001595733"/>
    </source>
</evidence>
<dbReference type="SUPFAM" id="SSF101801">
    <property type="entry name" value="Surface presentation of antigens (SPOA)"/>
    <property type="match status" value="1"/>
</dbReference>
<dbReference type="PANTHER" id="PTHR30034">
    <property type="entry name" value="FLAGELLAR MOTOR SWITCH PROTEIN FLIM"/>
    <property type="match status" value="1"/>
</dbReference>
<feature type="domain" description="Flagellar motor switch protein FliN-like C-terminal" evidence="10">
    <location>
        <begin position="224"/>
        <end position="291"/>
    </location>
</feature>
<proteinExistence type="inferred from homology"/>
<accession>A0ABV8UXU4</accession>
<dbReference type="Pfam" id="PF02154">
    <property type="entry name" value="FliM"/>
    <property type="match status" value="1"/>
</dbReference>
<dbReference type="PIRSF" id="PIRSF002888">
    <property type="entry name" value="FliM"/>
    <property type="match status" value="1"/>
</dbReference>
<evidence type="ECO:0000259" key="10">
    <source>
        <dbReference type="Pfam" id="PF01052"/>
    </source>
</evidence>
<organism evidence="11 12">
    <name type="scientific">Chryseomicrobium palamuruense</name>
    <dbReference type="NCBI Taxonomy" id="682973"/>
    <lineage>
        <taxon>Bacteria</taxon>
        <taxon>Bacillati</taxon>
        <taxon>Bacillota</taxon>
        <taxon>Bacilli</taxon>
        <taxon>Bacillales</taxon>
        <taxon>Caryophanaceae</taxon>
        <taxon>Chryseomicrobium</taxon>
    </lineage>
</organism>
<comment type="subcellular location">
    <subcellularLocation>
        <location evidence="1">Bacterial flagellum basal body</location>
    </subcellularLocation>
    <subcellularLocation>
        <location evidence="2">Cell membrane</location>
        <topology evidence="2">Peripheral membrane protein</topology>
    </subcellularLocation>
</comment>
<dbReference type="Gene3D" id="3.40.1550.10">
    <property type="entry name" value="CheC-like"/>
    <property type="match status" value="1"/>
</dbReference>
<reference evidence="12" key="1">
    <citation type="journal article" date="2019" name="Int. J. Syst. Evol. Microbiol.">
        <title>The Global Catalogue of Microorganisms (GCM) 10K type strain sequencing project: providing services to taxonomists for standard genome sequencing and annotation.</title>
        <authorList>
            <consortium name="The Broad Institute Genomics Platform"/>
            <consortium name="The Broad Institute Genome Sequencing Center for Infectious Disease"/>
            <person name="Wu L."/>
            <person name="Ma J."/>
        </authorList>
    </citation>
    <scope>NUCLEOTIDE SEQUENCE [LARGE SCALE GENOMIC DNA]</scope>
    <source>
        <strain evidence="12">CCUG 50353</strain>
    </source>
</reference>
<dbReference type="InterPro" id="IPR028976">
    <property type="entry name" value="CheC-like_sf"/>
</dbReference>
<keyword evidence="11" id="KW-0282">Flagellum</keyword>
<dbReference type="CDD" id="cd17908">
    <property type="entry name" value="FliM"/>
    <property type="match status" value="1"/>
</dbReference>
<dbReference type="InterPro" id="IPR001689">
    <property type="entry name" value="Flag_FliM"/>
</dbReference>
<protein>
    <recommendedName>
        <fullName evidence="4">Flagellar motor switch protein FliM</fullName>
    </recommendedName>
</protein>
<gene>
    <name evidence="11" type="ORF">ACFO0S_09390</name>
</gene>
<dbReference type="InterPro" id="IPR036429">
    <property type="entry name" value="SpoA-like_sf"/>
</dbReference>
<dbReference type="Gene3D" id="2.30.330.10">
    <property type="entry name" value="SpoA-like"/>
    <property type="match status" value="1"/>
</dbReference>
<evidence type="ECO:0000256" key="5">
    <source>
        <dbReference type="ARBA" id="ARBA00022475"/>
    </source>
</evidence>
<keyword evidence="11" id="KW-0969">Cilium</keyword>
<dbReference type="Proteomes" id="UP001595733">
    <property type="component" value="Unassembled WGS sequence"/>
</dbReference>
<evidence type="ECO:0000313" key="11">
    <source>
        <dbReference type="EMBL" id="MFC4355258.1"/>
    </source>
</evidence>
<dbReference type="RefSeq" id="WP_378141668.1">
    <property type="nucleotide sequence ID" value="NZ_JBHSEF010000022.1"/>
</dbReference>
<dbReference type="Pfam" id="PF01052">
    <property type="entry name" value="FliMN_C"/>
    <property type="match status" value="1"/>
</dbReference>
<dbReference type="PANTHER" id="PTHR30034:SF6">
    <property type="entry name" value="YOP PROTEINS TRANSLOCATION PROTEIN Q"/>
    <property type="match status" value="1"/>
</dbReference>
<evidence type="ECO:0000256" key="4">
    <source>
        <dbReference type="ARBA" id="ARBA00021898"/>
    </source>
</evidence>
<evidence type="ECO:0000256" key="3">
    <source>
        <dbReference type="ARBA" id="ARBA00011049"/>
    </source>
</evidence>
<keyword evidence="7" id="KW-0283">Flagellar rotation</keyword>
<evidence type="ECO:0000256" key="2">
    <source>
        <dbReference type="ARBA" id="ARBA00004202"/>
    </source>
</evidence>
<keyword evidence="12" id="KW-1185">Reference proteome</keyword>
<evidence type="ECO:0000256" key="6">
    <source>
        <dbReference type="ARBA" id="ARBA00022500"/>
    </source>
</evidence>
<comment type="similarity">
    <text evidence="3">Belongs to the FliM family.</text>
</comment>
<name>A0ABV8UXU4_9BACL</name>
<evidence type="ECO:0000256" key="9">
    <source>
        <dbReference type="ARBA" id="ARBA00023143"/>
    </source>
</evidence>
<dbReference type="InterPro" id="IPR001543">
    <property type="entry name" value="FliN-like_C"/>
</dbReference>
<keyword evidence="6" id="KW-0145">Chemotaxis</keyword>
<evidence type="ECO:0000256" key="8">
    <source>
        <dbReference type="ARBA" id="ARBA00023136"/>
    </source>
</evidence>
<keyword evidence="11" id="KW-0966">Cell projection</keyword>
<keyword evidence="9" id="KW-0975">Bacterial flagellum</keyword>
<sequence>MVPRSDAASYDFRRASKLSQLHVRSFLRVNEKVSRLIGNQLTGKLDKFTTAAPSSIRQMTYEELSLSTDPLTVVVICSFPPLRGDFQLIISNKLIHSCIERLLGGDLGETDEKELTEIDKVLLKQLADEWLALYAESLSAILPVDTKLHRIELAQDYNFPLHVREKVVVLDTEVQLMSTSGLFELVVPNSAMESIVPRLTASEKIARKEDEESVQVRKMVESGIQQTELEVRAVLGHCDLDVRDFLTLQQGDVLRLSTAYDEPIEVYVDQKKMYSAQMGTHRGKRAIQILEQEE</sequence>
<comment type="caution">
    <text evidence="11">The sequence shown here is derived from an EMBL/GenBank/DDBJ whole genome shotgun (WGS) entry which is preliminary data.</text>
</comment>